<evidence type="ECO:0000259" key="18">
    <source>
        <dbReference type="Pfam" id="PF02836"/>
    </source>
</evidence>
<evidence type="ECO:0000313" key="22">
    <source>
        <dbReference type="EMBL" id="OAO14814.1"/>
    </source>
</evidence>
<evidence type="ECO:0000259" key="21">
    <source>
        <dbReference type="Pfam" id="PF22666"/>
    </source>
</evidence>
<evidence type="ECO:0000256" key="15">
    <source>
        <dbReference type="ARBA" id="ARBA00032581"/>
    </source>
</evidence>
<dbReference type="GO" id="GO:0005764">
    <property type="term" value="C:lysosome"/>
    <property type="evidence" value="ECO:0007669"/>
    <property type="project" value="UniProtKB-SubCell"/>
</dbReference>
<dbReference type="FunFam" id="3.20.20.80:FF:000050">
    <property type="entry name" value="Beta-mannosidase B"/>
    <property type="match status" value="1"/>
</dbReference>
<protein>
    <recommendedName>
        <fullName evidence="8">Beta-mannosidase</fullName>
        <ecNumber evidence="7">3.2.1.25</ecNumber>
    </recommendedName>
    <alternativeName>
        <fullName evidence="15">Lysosomal beta A mannosidase</fullName>
    </alternativeName>
    <alternativeName>
        <fullName evidence="16">Mannanase</fullName>
    </alternativeName>
</protein>
<dbReference type="InterPro" id="IPR041625">
    <property type="entry name" value="Beta-mannosidase_Ig"/>
</dbReference>
<keyword evidence="12" id="KW-0325">Glycoprotein</keyword>
<evidence type="ECO:0000256" key="7">
    <source>
        <dbReference type="ARBA" id="ARBA00012754"/>
    </source>
</evidence>
<evidence type="ECO:0000256" key="14">
    <source>
        <dbReference type="ARBA" id="ARBA00023295"/>
    </source>
</evidence>
<dbReference type="InterPro" id="IPR017853">
    <property type="entry name" value="GH"/>
</dbReference>
<evidence type="ECO:0000256" key="1">
    <source>
        <dbReference type="ARBA" id="ARBA00000829"/>
    </source>
</evidence>
<comment type="caution">
    <text evidence="22">The sequence shown here is derived from an EMBL/GenBank/DDBJ whole genome shotgun (WGS) entry which is preliminary data.</text>
</comment>
<reference evidence="22 23" key="1">
    <citation type="submission" date="2016-05" db="EMBL/GenBank/DDBJ databases">
        <title>Nuclear genome of Blastocystis sp. subtype 1 NandII.</title>
        <authorList>
            <person name="Gentekaki E."/>
            <person name="Curtis B."/>
            <person name="Stairs C."/>
            <person name="Eme L."/>
            <person name="Herman E."/>
            <person name="Klimes V."/>
            <person name="Arias M.C."/>
            <person name="Elias M."/>
            <person name="Hilliou F."/>
            <person name="Klute M."/>
            <person name="Malik S.-B."/>
            <person name="Pightling A."/>
            <person name="Rachubinski R."/>
            <person name="Salas D."/>
            <person name="Schlacht A."/>
            <person name="Suga H."/>
            <person name="Archibald J."/>
            <person name="Ball S.G."/>
            <person name="Clark G."/>
            <person name="Dacks J."/>
            <person name="Van Der Giezen M."/>
            <person name="Tsaousis A."/>
            <person name="Roger A."/>
        </authorList>
    </citation>
    <scope>NUCLEOTIDE SEQUENCE [LARGE SCALE GENOMIC DNA]</scope>
    <source>
        <strain evidence="23">ATCC 50177 / NandII</strain>
    </source>
</reference>
<dbReference type="SUPFAM" id="SSF49303">
    <property type="entry name" value="beta-Galactosidase/glucuronidase domain"/>
    <property type="match status" value="2"/>
</dbReference>
<gene>
    <name evidence="22" type="ORF">AV274_3518</name>
</gene>
<dbReference type="EMBL" id="LXWW01000210">
    <property type="protein sequence ID" value="OAO14814.1"/>
    <property type="molecule type" value="Genomic_DNA"/>
</dbReference>
<evidence type="ECO:0000256" key="9">
    <source>
        <dbReference type="ARBA" id="ARBA00022729"/>
    </source>
</evidence>
<dbReference type="Gene3D" id="2.60.120.260">
    <property type="entry name" value="Galactose-binding domain-like"/>
    <property type="match status" value="1"/>
</dbReference>
<dbReference type="GO" id="GO:0005975">
    <property type="term" value="P:carbohydrate metabolic process"/>
    <property type="evidence" value="ECO:0007669"/>
    <property type="project" value="InterPro"/>
</dbReference>
<evidence type="ECO:0000259" key="20">
    <source>
        <dbReference type="Pfam" id="PF17786"/>
    </source>
</evidence>
<keyword evidence="14" id="KW-0326">Glycosidase</keyword>
<keyword evidence="23" id="KW-1185">Reference proteome</keyword>
<dbReference type="Gene3D" id="3.20.20.80">
    <property type="entry name" value="Glycosidases"/>
    <property type="match status" value="1"/>
</dbReference>
<evidence type="ECO:0000256" key="4">
    <source>
        <dbReference type="ARBA" id="ARBA00004740"/>
    </source>
</evidence>
<comment type="function">
    <text evidence="2">Exoglycosidase that cleaves the single beta-linked mannose residue from the non-reducing end of all N-linked glycoprotein oligosaccharides.</text>
</comment>
<dbReference type="Gene3D" id="2.60.40.10">
    <property type="entry name" value="Immunoglobulins"/>
    <property type="match status" value="3"/>
</dbReference>
<dbReference type="InterPro" id="IPR006103">
    <property type="entry name" value="Glyco_hydro_2_cat"/>
</dbReference>
<dbReference type="InterPro" id="IPR013783">
    <property type="entry name" value="Ig-like_fold"/>
</dbReference>
<dbReference type="FunFam" id="2.60.120.260:FF:000060">
    <property type="entry name" value="Probable beta-mannosidase"/>
    <property type="match status" value="1"/>
</dbReference>
<evidence type="ECO:0000256" key="13">
    <source>
        <dbReference type="ARBA" id="ARBA00023228"/>
    </source>
</evidence>
<dbReference type="InterPro" id="IPR008979">
    <property type="entry name" value="Galactose-bd-like_sf"/>
</dbReference>
<evidence type="ECO:0000256" key="17">
    <source>
        <dbReference type="SAM" id="SignalP"/>
    </source>
</evidence>
<dbReference type="PANTHER" id="PTHR43730">
    <property type="entry name" value="BETA-MANNOSIDASE"/>
    <property type="match status" value="1"/>
</dbReference>
<sequence>MNLCAILVLLACASAQVLSLNGVWQVKNANGSIAIDGNVPGEVHTDLMRAGILGDPYYRFNDFAYEWVGRDTWTYSRLFTIDYDLEGKATWIQCEGIDTVAEIFVNSVSVAQVDNQHRIYWIDVSKQVHRGQNSIVIAFANPAVWANAKRDAYPYEVNDQTCWAPFKDTHRAFIRKAQNGFGWDWGPAFGTVGVYRDIRLVSTAAAVVSYVVPQIFLREKAWEVKVAAYLQCKQGATGEVVATLETGASARGALECFRDGEARVDLVLTVPEASVRRWFPVGYGQQPLYRLVVRFEGAEPSEKTVEVGFRTAELVREKIGEDEESMFFRVNGIDVFIRGTNMIPMDVFESRMTEEDIDRLMDTAVKGNQNMIRVWGGGLYQRDYFYQVADRLGLLVWQEFMFACSLYPRDHAFLHTVQQEVRDVVRRLAPHPSIVLWSGNNENQNEGTSTIQRQLDYVLLYDTTVQEELRRNDRSRPYWPASPSNGVLIDDAELGVFVQRWGKESDLRYGDIHRYDYYSVCTDISKYPAPKMASEFGYHALPSFFSLKQVTAPEDRGMQTEWMNKRNHHMDNNQGIIDQVANFFRTPVAKPDPDGEFRSWIYLSQIMQGYCIATQAEHYRRMRTEHHTMGSLYWQLNDIWAAPTWASVEYGNWRWRMLHYMMKHAYEPVQISGFTMSGQVYFYAISDAVEPIENVTMTLAVYDWLGTKRREEKRMIRLAPLAATMLWEPVPIETFLSPFAKEEVLVEYAVELPAPFPSQKRYLLPNQDYGAFKSIALVDPKIEVTAVEPVSDSECDMTIASQAVAAHVMIETDESGYWSDNAMMLLPDQPLTLRFHGYKPIDMQKFKETLTVMSLWDTYN</sequence>
<feature type="domain" description="Beta-mannosidase-like galactose-binding" evidence="21">
    <location>
        <begin position="24"/>
        <end position="196"/>
    </location>
</feature>
<feature type="domain" description="Mannosidase Ig/CBM-like" evidence="20">
    <location>
        <begin position="679"/>
        <end position="750"/>
    </location>
</feature>
<evidence type="ECO:0000256" key="3">
    <source>
        <dbReference type="ARBA" id="ARBA00004371"/>
    </source>
</evidence>
<dbReference type="Proteomes" id="UP000078348">
    <property type="component" value="Unassembled WGS sequence"/>
</dbReference>
<evidence type="ECO:0000256" key="5">
    <source>
        <dbReference type="ARBA" id="ARBA00007401"/>
    </source>
</evidence>
<evidence type="ECO:0000256" key="16">
    <source>
        <dbReference type="ARBA" id="ARBA00033445"/>
    </source>
</evidence>
<dbReference type="InterPro" id="IPR054593">
    <property type="entry name" value="Beta-mannosidase-like_N2"/>
</dbReference>
<evidence type="ECO:0000256" key="10">
    <source>
        <dbReference type="ARBA" id="ARBA00022801"/>
    </source>
</evidence>
<keyword evidence="11" id="KW-1015">Disulfide bond</keyword>
<evidence type="ECO:0000256" key="8">
    <source>
        <dbReference type="ARBA" id="ARBA00015707"/>
    </source>
</evidence>
<evidence type="ECO:0000256" key="11">
    <source>
        <dbReference type="ARBA" id="ARBA00023157"/>
    </source>
</evidence>
<dbReference type="STRING" id="478820.A0A196SFR3"/>
<name>A0A196SFR3_BLAHN</name>
<proteinExistence type="inferred from homology"/>
<dbReference type="InterPro" id="IPR041447">
    <property type="entry name" value="Mannosidase_ig"/>
</dbReference>
<dbReference type="EC" id="3.2.1.25" evidence="7"/>
<feature type="domain" description="Glycoside hydrolase family 2 catalytic" evidence="18">
    <location>
        <begin position="385"/>
        <end position="569"/>
    </location>
</feature>
<organism evidence="22 23">
    <name type="scientific">Blastocystis sp. subtype 1 (strain ATCC 50177 / NandII)</name>
    <dbReference type="NCBI Taxonomy" id="478820"/>
    <lineage>
        <taxon>Eukaryota</taxon>
        <taxon>Sar</taxon>
        <taxon>Stramenopiles</taxon>
        <taxon>Bigyra</taxon>
        <taxon>Opalozoa</taxon>
        <taxon>Opalinata</taxon>
        <taxon>Blastocystidae</taxon>
        <taxon>Blastocystis</taxon>
    </lineage>
</organism>
<keyword evidence="9 17" id="KW-0732">Signal</keyword>
<evidence type="ECO:0000313" key="23">
    <source>
        <dbReference type="Proteomes" id="UP000078348"/>
    </source>
</evidence>
<dbReference type="SUPFAM" id="SSF49785">
    <property type="entry name" value="Galactose-binding domain-like"/>
    <property type="match status" value="1"/>
</dbReference>
<comment type="subunit">
    <text evidence="6">Monomer.</text>
</comment>
<comment type="similarity">
    <text evidence="5">Belongs to the glycosyl hydrolase 2 family.</text>
</comment>
<accession>A0A196SFR3</accession>
<evidence type="ECO:0000256" key="6">
    <source>
        <dbReference type="ARBA" id="ARBA00011245"/>
    </source>
</evidence>
<feature type="chain" id="PRO_5008274594" description="Beta-mannosidase" evidence="17">
    <location>
        <begin position="20"/>
        <end position="860"/>
    </location>
</feature>
<comment type="subcellular location">
    <subcellularLocation>
        <location evidence="3">Lysosome</location>
    </subcellularLocation>
</comment>
<dbReference type="PANTHER" id="PTHR43730:SF1">
    <property type="entry name" value="BETA-MANNOSIDASE"/>
    <property type="match status" value="1"/>
</dbReference>
<comment type="catalytic activity">
    <reaction evidence="1">
        <text>Hydrolysis of terminal, non-reducing beta-D-mannose residues in beta-D-mannosides.</text>
        <dbReference type="EC" id="3.2.1.25"/>
    </reaction>
</comment>
<dbReference type="AlphaFoldDB" id="A0A196SFR3"/>
<feature type="signal peptide" evidence="17">
    <location>
        <begin position="1"/>
        <end position="19"/>
    </location>
</feature>
<evidence type="ECO:0000256" key="2">
    <source>
        <dbReference type="ARBA" id="ARBA00003150"/>
    </source>
</evidence>
<comment type="pathway">
    <text evidence="4">Glycan metabolism; N-glycan degradation.</text>
</comment>
<dbReference type="Pfam" id="PF17786">
    <property type="entry name" value="Mannosidase_ig"/>
    <property type="match status" value="1"/>
</dbReference>
<evidence type="ECO:0000256" key="12">
    <source>
        <dbReference type="ARBA" id="ARBA00023180"/>
    </source>
</evidence>
<dbReference type="Pfam" id="PF17753">
    <property type="entry name" value="Ig_mannosidase"/>
    <property type="match status" value="1"/>
</dbReference>
<dbReference type="OrthoDB" id="2866996at2759"/>
<evidence type="ECO:0000259" key="19">
    <source>
        <dbReference type="Pfam" id="PF17753"/>
    </source>
</evidence>
<dbReference type="InterPro" id="IPR036156">
    <property type="entry name" value="Beta-gal/glucu_dom_sf"/>
</dbReference>
<dbReference type="GO" id="GO:0006516">
    <property type="term" value="P:glycoprotein catabolic process"/>
    <property type="evidence" value="ECO:0007669"/>
    <property type="project" value="TreeGrafter"/>
</dbReference>
<dbReference type="SUPFAM" id="SSF51445">
    <property type="entry name" value="(Trans)glycosidases"/>
    <property type="match status" value="1"/>
</dbReference>
<dbReference type="InterPro" id="IPR050887">
    <property type="entry name" value="Beta-mannosidase_GH2"/>
</dbReference>
<keyword evidence="13" id="KW-0458">Lysosome</keyword>
<dbReference type="Pfam" id="PF02836">
    <property type="entry name" value="Glyco_hydro_2_C"/>
    <property type="match status" value="1"/>
</dbReference>
<dbReference type="Pfam" id="PF22666">
    <property type="entry name" value="Glyco_hydro_2_N2"/>
    <property type="match status" value="1"/>
</dbReference>
<feature type="domain" description="Beta-mannosidase Ig-fold" evidence="19">
    <location>
        <begin position="777"/>
        <end position="858"/>
    </location>
</feature>
<dbReference type="GO" id="GO:0004567">
    <property type="term" value="F:beta-mannosidase activity"/>
    <property type="evidence" value="ECO:0007669"/>
    <property type="project" value="UniProtKB-EC"/>
</dbReference>
<keyword evidence="10" id="KW-0378">Hydrolase</keyword>